<dbReference type="InterPro" id="IPR036282">
    <property type="entry name" value="Glutathione-S-Trfase_C_sf"/>
</dbReference>
<feature type="domain" description="GST N-terminal" evidence="1">
    <location>
        <begin position="4"/>
        <end position="85"/>
    </location>
</feature>
<dbReference type="Gene3D" id="3.40.30.10">
    <property type="entry name" value="Glutaredoxin"/>
    <property type="match status" value="1"/>
</dbReference>
<dbReference type="InterPro" id="IPR010987">
    <property type="entry name" value="Glutathione-S-Trfase_C-like"/>
</dbReference>
<dbReference type="InterPro" id="IPR036249">
    <property type="entry name" value="Thioredoxin-like_sf"/>
</dbReference>
<dbReference type="EMBL" id="JAAAJB010000012">
    <property type="protein sequence ID" value="KAG0270094.1"/>
    <property type="molecule type" value="Genomic_DNA"/>
</dbReference>
<dbReference type="SUPFAM" id="SSF52833">
    <property type="entry name" value="Thioredoxin-like"/>
    <property type="match status" value="1"/>
</dbReference>
<evidence type="ECO:0000313" key="3">
    <source>
        <dbReference type="EMBL" id="KAG0270094.1"/>
    </source>
</evidence>
<dbReference type="Pfam" id="PF14497">
    <property type="entry name" value="GST_C_3"/>
    <property type="match status" value="1"/>
</dbReference>
<keyword evidence="4" id="KW-1185">Reference proteome</keyword>
<sequence length="230" mass="26420">MSAQKFTLFSSVVCPWAQRARVAIAETGLKAETVEIDLTRPRDPWYLEINPYGQVPALKVEGEDFVILESNIVAKYIAELHPEAGLIVADPKERAQSDFLIHQFSNRVHSVFFKFIHTLDKVKRNELEADFLKQLHDFTRFLEKASQSTGKGPFIHGAKFTFADLSLAPLVSRYFLAERLHPDYKFPNRKSHPELSRFFDWQDAVLARPSVISTTEDKDVLTELSKKYLH</sequence>
<evidence type="ECO:0000259" key="2">
    <source>
        <dbReference type="PROSITE" id="PS50405"/>
    </source>
</evidence>
<dbReference type="PROSITE" id="PS50405">
    <property type="entry name" value="GST_CTER"/>
    <property type="match status" value="1"/>
</dbReference>
<dbReference type="SUPFAM" id="SSF47616">
    <property type="entry name" value="GST C-terminal domain-like"/>
    <property type="match status" value="1"/>
</dbReference>
<gene>
    <name evidence="3" type="ORF">DFQ27_000752</name>
</gene>
<dbReference type="Pfam" id="PF02798">
    <property type="entry name" value="GST_N"/>
    <property type="match status" value="1"/>
</dbReference>
<comment type="caution">
    <text evidence="3">The sequence shown here is derived from an EMBL/GenBank/DDBJ whole genome shotgun (WGS) entry which is preliminary data.</text>
</comment>
<evidence type="ECO:0008006" key="5">
    <source>
        <dbReference type="Google" id="ProtNLM"/>
    </source>
</evidence>
<dbReference type="Proteomes" id="UP000807716">
    <property type="component" value="Unassembled WGS sequence"/>
</dbReference>
<dbReference type="SFLD" id="SFLDS00019">
    <property type="entry name" value="Glutathione_Transferase_(cytos"/>
    <property type="match status" value="1"/>
</dbReference>
<dbReference type="AlphaFoldDB" id="A0A9P6UD04"/>
<dbReference type="GO" id="GO:0005737">
    <property type="term" value="C:cytoplasm"/>
    <property type="evidence" value="ECO:0007669"/>
    <property type="project" value="TreeGrafter"/>
</dbReference>
<reference evidence="3" key="1">
    <citation type="journal article" date="2020" name="Fungal Divers.">
        <title>Resolving the Mortierellaceae phylogeny through synthesis of multi-gene phylogenetics and phylogenomics.</title>
        <authorList>
            <person name="Vandepol N."/>
            <person name="Liber J."/>
            <person name="Desiro A."/>
            <person name="Na H."/>
            <person name="Kennedy M."/>
            <person name="Barry K."/>
            <person name="Grigoriev I.V."/>
            <person name="Miller A.N."/>
            <person name="O'Donnell K."/>
            <person name="Stajich J.E."/>
            <person name="Bonito G."/>
        </authorList>
    </citation>
    <scope>NUCLEOTIDE SEQUENCE</scope>
    <source>
        <strain evidence="3">BC1065</strain>
    </source>
</reference>
<evidence type="ECO:0000313" key="4">
    <source>
        <dbReference type="Proteomes" id="UP000807716"/>
    </source>
</evidence>
<proteinExistence type="predicted"/>
<dbReference type="InterPro" id="IPR050983">
    <property type="entry name" value="GST_Omega/HSP26"/>
</dbReference>
<dbReference type="InterPro" id="IPR004045">
    <property type="entry name" value="Glutathione_S-Trfase_N"/>
</dbReference>
<dbReference type="PROSITE" id="PS50404">
    <property type="entry name" value="GST_NTER"/>
    <property type="match status" value="1"/>
</dbReference>
<dbReference type="CDD" id="cd00570">
    <property type="entry name" value="GST_N_family"/>
    <property type="match status" value="1"/>
</dbReference>
<organism evidence="3 4">
    <name type="scientific">Actinomortierella ambigua</name>
    <dbReference type="NCBI Taxonomy" id="1343610"/>
    <lineage>
        <taxon>Eukaryota</taxon>
        <taxon>Fungi</taxon>
        <taxon>Fungi incertae sedis</taxon>
        <taxon>Mucoromycota</taxon>
        <taxon>Mortierellomycotina</taxon>
        <taxon>Mortierellomycetes</taxon>
        <taxon>Mortierellales</taxon>
        <taxon>Mortierellaceae</taxon>
        <taxon>Actinomortierella</taxon>
    </lineage>
</organism>
<feature type="domain" description="GST C-terminal" evidence="2">
    <location>
        <begin position="90"/>
        <end position="229"/>
    </location>
</feature>
<dbReference type="PANTHER" id="PTHR43968">
    <property type="match status" value="1"/>
</dbReference>
<evidence type="ECO:0000259" key="1">
    <source>
        <dbReference type="PROSITE" id="PS50404"/>
    </source>
</evidence>
<name>A0A9P6UD04_9FUNG</name>
<protein>
    <recommendedName>
        <fullName evidence="5">Glutathione S-transferase</fullName>
    </recommendedName>
</protein>
<dbReference type="InterPro" id="IPR040079">
    <property type="entry name" value="Glutathione_S-Trfase"/>
</dbReference>
<dbReference type="PANTHER" id="PTHR43968:SF8">
    <property type="entry name" value="S-TRANSFERASE, PUTATIVE (AFU_ORTHOLOGUE AFUA_2G00590)-RELATED"/>
    <property type="match status" value="1"/>
</dbReference>
<dbReference type="Gene3D" id="1.20.1050.10">
    <property type="match status" value="1"/>
</dbReference>
<dbReference type="OrthoDB" id="202840at2759"/>
<dbReference type="InterPro" id="IPR004046">
    <property type="entry name" value="GST_C"/>
</dbReference>
<dbReference type="SFLD" id="SFLDG00358">
    <property type="entry name" value="Main_(cytGST)"/>
    <property type="match status" value="1"/>
</dbReference>
<accession>A0A9P6UD04</accession>